<comment type="cofactor">
    <cofactor evidence="1">
        <name>Zn(2+)</name>
        <dbReference type="ChEBI" id="CHEBI:29105"/>
    </cofactor>
</comment>
<dbReference type="Pfam" id="PF00753">
    <property type="entry name" value="Lactamase_B"/>
    <property type="match status" value="1"/>
</dbReference>
<keyword evidence="5" id="KW-0862">Zinc</keyword>
<dbReference type="SMART" id="SM00849">
    <property type="entry name" value="Lactamase_B"/>
    <property type="match status" value="1"/>
</dbReference>
<evidence type="ECO:0000256" key="5">
    <source>
        <dbReference type="ARBA" id="ARBA00022833"/>
    </source>
</evidence>
<reference evidence="7" key="1">
    <citation type="submission" date="2022-08" db="EMBL/GenBank/DDBJ databases">
        <authorList>
            <person name="Deng Y."/>
            <person name="Han X.-F."/>
            <person name="Zhang Y.-Q."/>
        </authorList>
    </citation>
    <scope>NUCLEOTIDE SEQUENCE</scope>
    <source>
        <strain evidence="7">CPCC 203407</strain>
    </source>
</reference>
<dbReference type="EMBL" id="JANLCK010000003">
    <property type="protein sequence ID" value="MCS5725437.1"/>
    <property type="molecule type" value="Genomic_DNA"/>
</dbReference>
<evidence type="ECO:0000256" key="4">
    <source>
        <dbReference type="ARBA" id="ARBA00022801"/>
    </source>
</evidence>
<organism evidence="7 8">
    <name type="scientific">Herbiconiux oxytropis</name>
    <dbReference type="NCBI Taxonomy" id="2970915"/>
    <lineage>
        <taxon>Bacteria</taxon>
        <taxon>Bacillati</taxon>
        <taxon>Actinomycetota</taxon>
        <taxon>Actinomycetes</taxon>
        <taxon>Micrococcales</taxon>
        <taxon>Microbacteriaceae</taxon>
        <taxon>Herbiconiux</taxon>
    </lineage>
</organism>
<evidence type="ECO:0000259" key="6">
    <source>
        <dbReference type="SMART" id="SM00849"/>
    </source>
</evidence>
<dbReference type="Gene3D" id="3.60.15.10">
    <property type="entry name" value="Ribonuclease Z/Hydroxyacylglutathione hydrolase-like"/>
    <property type="match status" value="1"/>
</dbReference>
<dbReference type="Proteomes" id="UP001165587">
    <property type="component" value="Unassembled WGS sequence"/>
</dbReference>
<keyword evidence="4" id="KW-0378">Hydrolase</keyword>
<dbReference type="RefSeq" id="WP_259525941.1">
    <property type="nucleotide sequence ID" value="NZ_JANLCK010000003.1"/>
</dbReference>
<evidence type="ECO:0000256" key="3">
    <source>
        <dbReference type="ARBA" id="ARBA00022723"/>
    </source>
</evidence>
<dbReference type="AlphaFoldDB" id="A0AA42BT37"/>
<keyword evidence="8" id="KW-1185">Reference proteome</keyword>
<accession>A0AA42BT37</accession>
<evidence type="ECO:0000256" key="1">
    <source>
        <dbReference type="ARBA" id="ARBA00001947"/>
    </source>
</evidence>
<dbReference type="PANTHER" id="PTHR42978:SF7">
    <property type="entry name" value="METALLO-HYDROLASE RV2300C-RELATED"/>
    <property type="match status" value="1"/>
</dbReference>
<evidence type="ECO:0000313" key="8">
    <source>
        <dbReference type="Proteomes" id="UP001165587"/>
    </source>
</evidence>
<keyword evidence="3" id="KW-0479">Metal-binding</keyword>
<dbReference type="InterPro" id="IPR001279">
    <property type="entry name" value="Metallo-B-lactamas"/>
</dbReference>
<comment type="similarity">
    <text evidence="2">Belongs to the metallo-beta-lactamase superfamily.</text>
</comment>
<dbReference type="CDD" id="cd07729">
    <property type="entry name" value="AHL_lactonase_MBL-fold"/>
    <property type="match status" value="1"/>
</dbReference>
<proteinExistence type="inferred from homology"/>
<name>A0AA42BT37_9MICO</name>
<dbReference type="GO" id="GO:0046872">
    <property type="term" value="F:metal ion binding"/>
    <property type="evidence" value="ECO:0007669"/>
    <property type="project" value="UniProtKB-KW"/>
</dbReference>
<dbReference type="InterPro" id="IPR051013">
    <property type="entry name" value="MBL_superfamily_lactonases"/>
</dbReference>
<dbReference type="InterPro" id="IPR036866">
    <property type="entry name" value="RibonucZ/Hydroxyglut_hydro"/>
</dbReference>
<dbReference type="SUPFAM" id="SSF56281">
    <property type="entry name" value="Metallo-hydrolase/oxidoreductase"/>
    <property type="match status" value="1"/>
</dbReference>
<dbReference type="PANTHER" id="PTHR42978">
    <property type="entry name" value="QUORUM-QUENCHING LACTONASE YTNP-RELATED-RELATED"/>
    <property type="match status" value="1"/>
</dbReference>
<dbReference type="GO" id="GO:0016787">
    <property type="term" value="F:hydrolase activity"/>
    <property type="evidence" value="ECO:0007669"/>
    <property type="project" value="UniProtKB-KW"/>
</dbReference>
<evidence type="ECO:0000256" key="2">
    <source>
        <dbReference type="ARBA" id="ARBA00007749"/>
    </source>
</evidence>
<comment type="caution">
    <text evidence="7">The sequence shown here is derived from an EMBL/GenBank/DDBJ whole genome shotgun (WGS) entry which is preliminary data.</text>
</comment>
<evidence type="ECO:0000313" key="7">
    <source>
        <dbReference type="EMBL" id="MCS5725437.1"/>
    </source>
</evidence>
<protein>
    <submittedName>
        <fullName evidence="7">N-acyl homoserine lactonase family protein</fullName>
    </submittedName>
</protein>
<feature type="domain" description="Metallo-beta-lactamase" evidence="6">
    <location>
        <begin position="39"/>
        <end position="241"/>
    </location>
</feature>
<gene>
    <name evidence="7" type="ORF">N1028_05960</name>
</gene>
<sequence>MSRALSLIQVKYAERTAIKSRVFHEYAQHGLPDGELAMDYNYWIVRDGETVILLDTGYDVSEAEWLGEREVTAVPETLDVLGIDPSRVSLVVLSHYHFDHIGWLRLFPHAQVVAGRAEDEFWFGKLRTEEGLDGEFVDPRHLIEVQRARDEGRLTLIDAPTEIHPGIVVHPVSGHCPGQLLALVDTASGPRIVASDVAHFYEQIEHGWTFFVHSDLDDMRRSFETLRDLGAQHGAEIIPGHDARVRDRYPALPGAAGRFANLLG</sequence>